<proteinExistence type="predicted"/>
<comment type="caution">
    <text evidence="1">The sequence shown here is derived from an EMBL/GenBank/DDBJ whole genome shotgun (WGS) entry which is preliminary data.</text>
</comment>
<sequence>ALSVLGVFACANPIGGMSTKIETRDTINAVLEKASSGEQFEPYLLKRREDDTTDSLTVTTEATATAKNGTIELGDFVVVEWGHVISNG</sequence>
<protein>
    <submittedName>
        <fullName evidence="1">3979_t:CDS:1</fullName>
    </submittedName>
</protein>
<reference evidence="1" key="1">
    <citation type="submission" date="2021-06" db="EMBL/GenBank/DDBJ databases">
        <authorList>
            <person name="Kallberg Y."/>
            <person name="Tangrot J."/>
            <person name="Rosling A."/>
        </authorList>
    </citation>
    <scope>NUCLEOTIDE SEQUENCE</scope>
    <source>
        <strain evidence="1">IA702</strain>
    </source>
</reference>
<accession>A0A9N9H1U7</accession>
<evidence type="ECO:0000313" key="2">
    <source>
        <dbReference type="Proteomes" id="UP000789572"/>
    </source>
</evidence>
<name>A0A9N9H1U7_9GLOM</name>
<feature type="non-terminal residue" evidence="1">
    <location>
        <position position="88"/>
    </location>
</feature>
<dbReference type="EMBL" id="CAJVPJ010004400">
    <property type="protein sequence ID" value="CAG8651719.1"/>
    <property type="molecule type" value="Genomic_DNA"/>
</dbReference>
<keyword evidence="2" id="KW-1185">Reference proteome</keyword>
<evidence type="ECO:0000313" key="1">
    <source>
        <dbReference type="EMBL" id="CAG8651719.1"/>
    </source>
</evidence>
<dbReference type="AlphaFoldDB" id="A0A9N9H1U7"/>
<feature type="non-terminal residue" evidence="1">
    <location>
        <position position="1"/>
    </location>
</feature>
<dbReference type="Proteomes" id="UP000789572">
    <property type="component" value="Unassembled WGS sequence"/>
</dbReference>
<organism evidence="1 2">
    <name type="scientific">Paraglomus occultum</name>
    <dbReference type="NCBI Taxonomy" id="144539"/>
    <lineage>
        <taxon>Eukaryota</taxon>
        <taxon>Fungi</taxon>
        <taxon>Fungi incertae sedis</taxon>
        <taxon>Mucoromycota</taxon>
        <taxon>Glomeromycotina</taxon>
        <taxon>Glomeromycetes</taxon>
        <taxon>Paraglomerales</taxon>
        <taxon>Paraglomeraceae</taxon>
        <taxon>Paraglomus</taxon>
    </lineage>
</organism>
<gene>
    <name evidence="1" type="ORF">POCULU_LOCUS9984</name>
</gene>